<feature type="compositionally biased region" description="Acidic residues" evidence="1">
    <location>
        <begin position="547"/>
        <end position="558"/>
    </location>
</feature>
<name>A0A921MVP5_9MICO</name>
<proteinExistence type="predicted"/>
<dbReference type="Proteomes" id="UP000742460">
    <property type="component" value="Unassembled WGS sequence"/>
</dbReference>
<reference evidence="3" key="2">
    <citation type="submission" date="2021-09" db="EMBL/GenBank/DDBJ databases">
        <authorList>
            <person name="Gilroy R."/>
        </authorList>
    </citation>
    <scope>NUCLEOTIDE SEQUENCE</scope>
    <source>
        <strain evidence="3">ChiGjej5B5-22894</strain>
    </source>
</reference>
<dbReference type="Gene3D" id="3.30.1490.270">
    <property type="match status" value="1"/>
</dbReference>
<dbReference type="InterPro" id="IPR025841">
    <property type="entry name" value="CP_ATPgrasp_2"/>
</dbReference>
<sequence length="597" mass="64734">MSATSLFHSARTGTGGDEMFAADGTVRPTYQALHDALDGLGLEEFRARSESLALSYLDQGITFDYAGEERPFPIDAIPRVIAAEEWSRVSAGVAQRVRALEHLLEDVYQDRRAVADGVIPAELIASSADVVEAMRGYSPPGGVRIHISGIDLVRDGAGDFRVLEDNVRTPSGVSYVLSNRRAMAQGFPELFAARPVRRVGEYPGRLLAALQAAAPDTAGEEATVVVLTPGRFNSAYFEHSLLARTMGVDLVEASDLVERGERIYMRTTAGLRRVDVIYKRTDDSFLDPEVFRPDSMLGVPGLVRAILAGNVVVANAIGNGIGDDKLTYTYVPDLIRYYLSEEPILPNVDTWRLEEPDSLAEVLDRLDELVVKPVDGSGGKGIVIGPAASREELDQLRERLQADPRGWIAQPVVQLSTIPTLVEEGPEPRHVDLRPFALNSGDGIWVLPGGLTRVALPRGEMIVNSSRGGGSKDTWVLAPVRTSDAAESSPSQSAGEQVDDVADFADIEDPLDDSYDEYDEYPDPREEPQPAEESEPEPVTSAIPLIDAEDVEDVEDVEDAGHVEDVEHVTDGADGVDEADEDSTPTGRTEEARHDAQ</sequence>
<dbReference type="Pfam" id="PF14403">
    <property type="entry name" value="CP_ATPgrasp_2"/>
    <property type="match status" value="1"/>
</dbReference>
<dbReference type="SUPFAM" id="SSF56059">
    <property type="entry name" value="Glutathione synthetase ATP-binding domain-like"/>
    <property type="match status" value="1"/>
</dbReference>
<feature type="compositionally biased region" description="Basic and acidic residues" evidence="1">
    <location>
        <begin position="559"/>
        <end position="571"/>
    </location>
</feature>
<dbReference type="InterPro" id="IPR051680">
    <property type="entry name" value="ATP-dep_Glu-Cys_Ligase-2"/>
</dbReference>
<evidence type="ECO:0000259" key="2">
    <source>
        <dbReference type="Pfam" id="PF14403"/>
    </source>
</evidence>
<organism evidence="3 4">
    <name type="scientific">Brachybacterium massiliense</name>
    <dbReference type="NCBI Taxonomy" id="1755098"/>
    <lineage>
        <taxon>Bacteria</taxon>
        <taxon>Bacillati</taxon>
        <taxon>Actinomycetota</taxon>
        <taxon>Actinomycetes</taxon>
        <taxon>Micrococcales</taxon>
        <taxon>Dermabacteraceae</taxon>
        <taxon>Brachybacterium</taxon>
    </lineage>
</organism>
<evidence type="ECO:0000313" key="3">
    <source>
        <dbReference type="EMBL" id="HJG91573.1"/>
    </source>
</evidence>
<dbReference type="EMBL" id="DYUE01000173">
    <property type="protein sequence ID" value="HJG91573.1"/>
    <property type="molecule type" value="Genomic_DNA"/>
</dbReference>
<dbReference type="AlphaFoldDB" id="A0A921MVP5"/>
<dbReference type="Gene3D" id="3.40.50.11290">
    <property type="match status" value="1"/>
</dbReference>
<feature type="compositionally biased region" description="Acidic residues" evidence="1">
    <location>
        <begin position="497"/>
        <end position="521"/>
    </location>
</feature>
<reference evidence="3" key="1">
    <citation type="journal article" date="2021" name="PeerJ">
        <title>Extensive microbial diversity within the chicken gut microbiome revealed by metagenomics and culture.</title>
        <authorList>
            <person name="Gilroy R."/>
            <person name="Ravi A."/>
            <person name="Getino M."/>
            <person name="Pursley I."/>
            <person name="Horton D.L."/>
            <person name="Alikhan N.F."/>
            <person name="Baker D."/>
            <person name="Gharbi K."/>
            <person name="Hall N."/>
            <person name="Watson M."/>
            <person name="Adriaenssens E.M."/>
            <person name="Foster-Nyarko E."/>
            <person name="Jarju S."/>
            <person name="Secka A."/>
            <person name="Antonio M."/>
            <person name="Oren A."/>
            <person name="Chaudhuri R.R."/>
            <person name="La Ragione R."/>
            <person name="Hildebrand F."/>
            <person name="Pallen M.J."/>
        </authorList>
    </citation>
    <scope>NUCLEOTIDE SEQUENCE</scope>
    <source>
        <strain evidence="3">ChiGjej5B5-22894</strain>
    </source>
</reference>
<evidence type="ECO:0000256" key="1">
    <source>
        <dbReference type="SAM" id="MobiDB-lite"/>
    </source>
</evidence>
<accession>A0A921MVP5</accession>
<comment type="caution">
    <text evidence="3">The sequence shown here is derived from an EMBL/GenBank/DDBJ whole genome shotgun (WGS) entry which is preliminary data.</text>
</comment>
<protein>
    <submittedName>
        <fullName evidence="3">Circularly permuted type 2 ATP-grasp protein</fullName>
    </submittedName>
</protein>
<feature type="compositionally biased region" description="Basic and acidic residues" evidence="1">
    <location>
        <begin position="588"/>
        <end position="597"/>
    </location>
</feature>
<feature type="compositionally biased region" description="Acidic residues" evidence="1">
    <location>
        <begin position="574"/>
        <end position="583"/>
    </location>
</feature>
<feature type="region of interest" description="Disordered" evidence="1">
    <location>
        <begin position="482"/>
        <end position="597"/>
    </location>
</feature>
<feature type="compositionally biased region" description="Polar residues" evidence="1">
    <location>
        <begin position="485"/>
        <end position="495"/>
    </location>
</feature>
<dbReference type="PANTHER" id="PTHR34595">
    <property type="entry name" value="BLR5612 PROTEIN"/>
    <property type="match status" value="1"/>
</dbReference>
<feature type="domain" description="Circularly permuted ATP-grasp type 2" evidence="2">
    <location>
        <begin position="78"/>
        <end position="455"/>
    </location>
</feature>
<evidence type="ECO:0000313" key="4">
    <source>
        <dbReference type="Proteomes" id="UP000742460"/>
    </source>
</evidence>
<dbReference type="PANTHER" id="PTHR34595:SF7">
    <property type="entry name" value="SLL1039 PROTEIN"/>
    <property type="match status" value="1"/>
</dbReference>
<gene>
    <name evidence="3" type="ORF">K8V81_07590</name>
</gene>